<evidence type="ECO:0000256" key="4">
    <source>
        <dbReference type="ARBA" id="ARBA00022833"/>
    </source>
</evidence>
<feature type="zinc finger region" description="C3H1-type" evidence="6">
    <location>
        <begin position="101"/>
        <end position="127"/>
    </location>
</feature>
<evidence type="ECO:0000256" key="7">
    <source>
        <dbReference type="SAM" id="MobiDB-lite"/>
    </source>
</evidence>
<dbReference type="Pfam" id="PF16131">
    <property type="entry name" value="Torus"/>
    <property type="match status" value="1"/>
</dbReference>
<evidence type="ECO:0000256" key="3">
    <source>
        <dbReference type="ARBA" id="ARBA00022771"/>
    </source>
</evidence>
<keyword evidence="5" id="KW-0508">mRNA splicing</keyword>
<feature type="domain" description="C3H1-type" evidence="8">
    <location>
        <begin position="101"/>
        <end position="127"/>
    </location>
</feature>
<dbReference type="SUPFAM" id="SSF90229">
    <property type="entry name" value="CCCH zinc finger"/>
    <property type="match status" value="1"/>
</dbReference>
<feature type="region of interest" description="Disordered" evidence="7">
    <location>
        <begin position="144"/>
        <end position="173"/>
    </location>
</feature>
<dbReference type="GeneID" id="43597335"/>
<dbReference type="InterPro" id="IPR000571">
    <property type="entry name" value="Znf_CCCH"/>
</dbReference>
<evidence type="ECO:0000256" key="1">
    <source>
        <dbReference type="ARBA" id="ARBA00022723"/>
    </source>
</evidence>
<organism evidence="9 10">
    <name type="scientific">Venustampulla echinocandica</name>
    <dbReference type="NCBI Taxonomy" id="2656787"/>
    <lineage>
        <taxon>Eukaryota</taxon>
        <taxon>Fungi</taxon>
        <taxon>Dikarya</taxon>
        <taxon>Ascomycota</taxon>
        <taxon>Pezizomycotina</taxon>
        <taxon>Leotiomycetes</taxon>
        <taxon>Helotiales</taxon>
        <taxon>Pleuroascaceae</taxon>
        <taxon>Venustampulla</taxon>
    </lineage>
</organism>
<dbReference type="RefSeq" id="XP_031869709.1">
    <property type="nucleotide sequence ID" value="XM_032013109.1"/>
</dbReference>
<dbReference type="GO" id="GO:0008380">
    <property type="term" value="P:RNA splicing"/>
    <property type="evidence" value="ECO:0007669"/>
    <property type="project" value="UniProtKB-KW"/>
</dbReference>
<keyword evidence="1 6" id="KW-0479">Metal-binding</keyword>
<feature type="domain" description="C3H1-type" evidence="8">
    <location>
        <begin position="171"/>
        <end position="198"/>
    </location>
</feature>
<dbReference type="EMBL" id="NPIC01000003">
    <property type="protein sequence ID" value="RDL37053.1"/>
    <property type="molecule type" value="Genomic_DNA"/>
</dbReference>
<sequence length="633" mass="71901">MHVSIPTEIPEWDVWTRSLSKDYHWEDPAPEQAPARGREACWEYNNGLSCTKASCHNIHDDAVRDKAIEKRTIAATPNKKRHNKQSPPASDITLQKNLDGTKSKEVCRKFIQGNCTRHRCPFIHNATARDIPKAANDLFKQTSSQNASFNNNKLNSADPSPEKKHPSSAQQNQKRLCRNFAKGYCSRGNDCRYSHDIPATKPKTEILPTDQNSWPKKSIVKEALPMNHGDPGKSDQKAPKKLSFKKIQAAEQAIASLKNQQPKMTYATVVLRSGTQNYNVRNNHSSRDIPAAEETTVPKKDLPVRKSYSAVVSPPSTIAHKTQGDVSKMEVAAKPIAQKIAPPPELPNVMTTNLGIGASWDSITLKKWAEANLRPEVLAQYLKAYGGYLDQGVIPVAALHADPSKPRPKVRKAKFRNFGILPFELREQIWNYALDHVHFDCRVGLRRKTHDSRLGLDPTIRITRCGPSPQILKVNHELRELALKRWERKFPTKTSSVRHCFFNFANDRLFFNGTAAWQLIHIAQAILPQDRCRVRSIAIPLRDFVHGSKEDFIKTVMLFKNLEELWIVVGDSKEDEVYSKSHFTKAVWEMVRKAWIRTYAGRRVPSIWKQIIPALRAKYYGIDGLIWDAKVFV</sequence>
<keyword evidence="2" id="KW-0747">Spliceosome</keyword>
<dbReference type="InterPro" id="IPR036855">
    <property type="entry name" value="Znf_CCCH_sf"/>
</dbReference>
<reference evidence="9 10" key="1">
    <citation type="journal article" date="2018" name="IMA Fungus">
        <title>IMA Genome-F 9: Draft genome sequence of Annulohypoxylon stygium, Aspergillus mulundensis, Berkeleyomyces basicola (syn. Thielaviopsis basicola), Ceratocystis smalleyi, two Cercospora beticola strains, Coleophoma cylindrospora, Fusarium fracticaudum, Phialophora cf. hyalina, and Morchella septimelata.</title>
        <authorList>
            <person name="Wingfield B.D."/>
            <person name="Bills G.F."/>
            <person name="Dong Y."/>
            <person name="Huang W."/>
            <person name="Nel W.J."/>
            <person name="Swalarsk-Parry B.S."/>
            <person name="Vaghefi N."/>
            <person name="Wilken P.M."/>
            <person name="An Z."/>
            <person name="de Beer Z.W."/>
            <person name="De Vos L."/>
            <person name="Chen L."/>
            <person name="Duong T.A."/>
            <person name="Gao Y."/>
            <person name="Hammerbacher A."/>
            <person name="Kikkert J.R."/>
            <person name="Li Y."/>
            <person name="Li H."/>
            <person name="Li K."/>
            <person name="Li Q."/>
            <person name="Liu X."/>
            <person name="Ma X."/>
            <person name="Naidoo K."/>
            <person name="Pethybridge S.J."/>
            <person name="Sun J."/>
            <person name="Steenkamp E.T."/>
            <person name="van der Nest M.A."/>
            <person name="van Wyk S."/>
            <person name="Wingfield M.J."/>
            <person name="Xiong C."/>
            <person name="Yue Q."/>
            <person name="Zhang X."/>
        </authorList>
    </citation>
    <scope>NUCLEOTIDE SEQUENCE [LARGE SCALE GENOMIC DNA]</scope>
    <source>
        <strain evidence="9 10">BP 5553</strain>
    </source>
</reference>
<feature type="compositionally biased region" description="Polar residues" evidence="7">
    <location>
        <begin position="85"/>
        <end position="97"/>
    </location>
</feature>
<evidence type="ECO:0000256" key="2">
    <source>
        <dbReference type="ARBA" id="ARBA00022728"/>
    </source>
</evidence>
<comment type="caution">
    <text evidence="9">The sequence shown here is derived from an EMBL/GenBank/DDBJ whole genome shotgun (WGS) entry which is preliminary data.</text>
</comment>
<evidence type="ECO:0000256" key="6">
    <source>
        <dbReference type="PROSITE-ProRule" id="PRU00723"/>
    </source>
</evidence>
<keyword evidence="2" id="KW-0507">mRNA processing</keyword>
<protein>
    <recommendedName>
        <fullName evidence="8">C3H1-type domain-containing protein</fullName>
    </recommendedName>
</protein>
<dbReference type="GO" id="GO:0008270">
    <property type="term" value="F:zinc ion binding"/>
    <property type="evidence" value="ECO:0007669"/>
    <property type="project" value="UniProtKB-KW"/>
</dbReference>
<keyword evidence="4 6" id="KW-0862">Zinc</keyword>
<feature type="region of interest" description="Disordered" evidence="7">
    <location>
        <begin position="72"/>
        <end position="97"/>
    </location>
</feature>
<dbReference type="SMART" id="SM00356">
    <property type="entry name" value="ZnF_C3H1"/>
    <property type="match status" value="3"/>
</dbReference>
<dbReference type="PROSITE" id="PS50103">
    <property type="entry name" value="ZF_C3H1"/>
    <property type="match status" value="2"/>
</dbReference>
<dbReference type="GO" id="GO:0005681">
    <property type="term" value="C:spliceosomal complex"/>
    <property type="evidence" value="ECO:0007669"/>
    <property type="project" value="UniProtKB-KW"/>
</dbReference>
<dbReference type="Proteomes" id="UP000254866">
    <property type="component" value="Unassembled WGS sequence"/>
</dbReference>
<keyword evidence="3 6" id="KW-0863">Zinc-finger</keyword>
<dbReference type="STRING" id="2656787.A0A370TNE7"/>
<dbReference type="OrthoDB" id="3564848at2759"/>
<dbReference type="InterPro" id="IPR032297">
    <property type="entry name" value="Torus"/>
</dbReference>
<evidence type="ECO:0000256" key="5">
    <source>
        <dbReference type="ARBA" id="ARBA00023187"/>
    </source>
</evidence>
<name>A0A370TNE7_9HELO</name>
<evidence type="ECO:0000313" key="10">
    <source>
        <dbReference type="Proteomes" id="UP000254866"/>
    </source>
</evidence>
<dbReference type="InterPro" id="IPR045518">
    <property type="entry name" value="2EXR"/>
</dbReference>
<dbReference type="Gene3D" id="4.10.1000.10">
    <property type="entry name" value="Zinc finger, CCCH-type"/>
    <property type="match status" value="1"/>
</dbReference>
<dbReference type="PANTHER" id="PTHR35910">
    <property type="entry name" value="2EXR DOMAIN-CONTAINING PROTEIN"/>
    <property type="match status" value="1"/>
</dbReference>
<gene>
    <name evidence="9" type="ORF">BP5553_04486</name>
</gene>
<feature type="compositionally biased region" description="Polar residues" evidence="7">
    <location>
        <begin position="144"/>
        <end position="158"/>
    </location>
</feature>
<accession>A0A370TNE7</accession>
<keyword evidence="10" id="KW-1185">Reference proteome</keyword>
<dbReference type="Pfam" id="PF20150">
    <property type="entry name" value="2EXR"/>
    <property type="match status" value="1"/>
</dbReference>
<evidence type="ECO:0000313" key="9">
    <source>
        <dbReference type="EMBL" id="RDL37053.1"/>
    </source>
</evidence>
<dbReference type="Gene3D" id="3.30.1370.210">
    <property type="match status" value="1"/>
</dbReference>
<feature type="zinc finger region" description="C3H1-type" evidence="6">
    <location>
        <begin position="171"/>
        <end position="198"/>
    </location>
</feature>
<evidence type="ECO:0000259" key="8">
    <source>
        <dbReference type="PROSITE" id="PS50103"/>
    </source>
</evidence>
<proteinExistence type="predicted"/>
<dbReference type="AlphaFoldDB" id="A0A370TNE7"/>
<dbReference type="PANTHER" id="PTHR35910:SF1">
    <property type="entry name" value="2EXR DOMAIN-CONTAINING PROTEIN"/>
    <property type="match status" value="1"/>
</dbReference>